<proteinExistence type="predicted"/>
<evidence type="ECO:0000313" key="2">
    <source>
        <dbReference type="EMBL" id="PRY32662.1"/>
    </source>
</evidence>
<dbReference type="OrthoDB" id="3695206at2"/>
<dbReference type="Proteomes" id="UP000239494">
    <property type="component" value="Unassembled WGS sequence"/>
</dbReference>
<protein>
    <recommendedName>
        <fullName evidence="4">PPE family protein</fullName>
    </recommendedName>
</protein>
<feature type="region of interest" description="Disordered" evidence="1">
    <location>
        <begin position="90"/>
        <end position="121"/>
    </location>
</feature>
<feature type="region of interest" description="Disordered" evidence="1">
    <location>
        <begin position="318"/>
        <end position="340"/>
    </location>
</feature>
<organism evidence="2 3">
    <name type="scientific">Umezawaea tangerina</name>
    <dbReference type="NCBI Taxonomy" id="84725"/>
    <lineage>
        <taxon>Bacteria</taxon>
        <taxon>Bacillati</taxon>
        <taxon>Actinomycetota</taxon>
        <taxon>Actinomycetes</taxon>
        <taxon>Pseudonocardiales</taxon>
        <taxon>Pseudonocardiaceae</taxon>
        <taxon>Umezawaea</taxon>
    </lineage>
</organism>
<dbReference type="AlphaFoldDB" id="A0A2T0SGX1"/>
<feature type="compositionally biased region" description="Low complexity" evidence="1">
    <location>
        <begin position="322"/>
        <end position="334"/>
    </location>
</feature>
<name>A0A2T0SGX1_9PSEU</name>
<evidence type="ECO:0000313" key="3">
    <source>
        <dbReference type="Proteomes" id="UP000239494"/>
    </source>
</evidence>
<comment type="caution">
    <text evidence="2">The sequence shown here is derived from an EMBL/GenBank/DDBJ whole genome shotgun (WGS) entry which is preliminary data.</text>
</comment>
<dbReference type="Gene3D" id="1.20.1260.20">
    <property type="entry name" value="PPE superfamily"/>
    <property type="match status" value="1"/>
</dbReference>
<accession>A0A2T0SGX1</accession>
<reference evidence="2 3" key="1">
    <citation type="submission" date="2018-03" db="EMBL/GenBank/DDBJ databases">
        <title>Genomic Encyclopedia of Archaeal and Bacterial Type Strains, Phase II (KMG-II): from individual species to whole genera.</title>
        <authorList>
            <person name="Goeker M."/>
        </authorList>
    </citation>
    <scope>NUCLEOTIDE SEQUENCE [LARGE SCALE GENOMIC DNA]</scope>
    <source>
        <strain evidence="2 3">DSM 44720</strain>
    </source>
</reference>
<sequence length="426" mass="41579">MSYEQLPDFRFEGRDNAALSQLVAQFNAGDSARAFGEASEQLRKLAAQLEDTDNTLRRELGKLGIAWKGAAGDKAGTAFKAEADYADEMNTSGQQNSTATMVQSESHSSARNSMPEPAKLNGATETSFVDDVGGFFGYETDHAAEVKETNAAREQAIQGLTQYTQASQAALDEFQAPGKPPNFEVTSTSSAVGTPVGSGISGIGNPTPGIPGGTTGGVPVGGVPNPPGGGGVVPTPNLPGGGVVPPPGVVLPPGGTTGIAPPFTGGGTTVNPAAAGMVPKGGGIGPGLGIGLGLAGAAGLGAAAATAKGARVVRGTGGPGTGAAPKVPVAKPGAPGVGGNGTIGKGGTAAGGMAAEGEGRAAGRGAAGARGGAGSMMQPAAAAGGRGAQGEEDDEHVRKYGVDSDDVFGDDRMVVQSVIGEEPQNK</sequence>
<feature type="region of interest" description="Disordered" evidence="1">
    <location>
        <begin position="363"/>
        <end position="394"/>
    </location>
</feature>
<gene>
    <name evidence="2" type="ORF">CLV43_12081</name>
</gene>
<evidence type="ECO:0000256" key="1">
    <source>
        <dbReference type="SAM" id="MobiDB-lite"/>
    </source>
</evidence>
<dbReference type="RefSeq" id="WP_106196112.1">
    <property type="nucleotide sequence ID" value="NZ_PVTF01000020.1"/>
</dbReference>
<evidence type="ECO:0008006" key="4">
    <source>
        <dbReference type="Google" id="ProtNLM"/>
    </source>
</evidence>
<feature type="compositionally biased region" description="Gly residues" evidence="1">
    <location>
        <begin position="363"/>
        <end position="374"/>
    </location>
</feature>
<dbReference type="InterPro" id="IPR038332">
    <property type="entry name" value="PPE_sf"/>
</dbReference>
<dbReference type="SUPFAM" id="SSF140459">
    <property type="entry name" value="PE/PPE dimer-like"/>
    <property type="match status" value="1"/>
</dbReference>
<feature type="compositionally biased region" description="Polar residues" evidence="1">
    <location>
        <begin position="90"/>
        <end position="112"/>
    </location>
</feature>
<dbReference type="EMBL" id="PVTF01000020">
    <property type="protein sequence ID" value="PRY32662.1"/>
    <property type="molecule type" value="Genomic_DNA"/>
</dbReference>
<keyword evidence="3" id="KW-1185">Reference proteome</keyword>